<keyword evidence="2" id="KW-1185">Reference proteome</keyword>
<proteinExistence type="predicted"/>
<evidence type="ECO:0000313" key="2">
    <source>
        <dbReference type="Proteomes" id="UP000324222"/>
    </source>
</evidence>
<reference evidence="1 2" key="1">
    <citation type="submission" date="2019-05" db="EMBL/GenBank/DDBJ databases">
        <title>Another draft genome of Portunus trituberculatus and its Hox gene families provides insights of decapod evolution.</title>
        <authorList>
            <person name="Jeong J.-H."/>
            <person name="Song I."/>
            <person name="Kim S."/>
            <person name="Choi T."/>
            <person name="Kim D."/>
            <person name="Ryu S."/>
            <person name="Kim W."/>
        </authorList>
    </citation>
    <scope>NUCLEOTIDE SEQUENCE [LARGE SCALE GENOMIC DNA]</scope>
    <source>
        <tissue evidence="1">Muscle</tissue>
    </source>
</reference>
<dbReference type="EMBL" id="VSRR010009413">
    <property type="protein sequence ID" value="MPC50299.1"/>
    <property type="molecule type" value="Genomic_DNA"/>
</dbReference>
<name>A0A5B7FYJ3_PORTR</name>
<accession>A0A5B7FYJ3</accession>
<dbReference type="Proteomes" id="UP000324222">
    <property type="component" value="Unassembled WGS sequence"/>
</dbReference>
<sequence length="100" mass="11144">MTKERNCCLKLKMSCPSTRVFCLTQSLWSVLQEGGPLFHFAGMRGPVAGSCLNASYWLEESDHLPSVCVLLSLCYGIQALHPHQDMLEKNEGISLLGTWE</sequence>
<gene>
    <name evidence="1" type="ORF">E2C01_044123</name>
</gene>
<organism evidence="1 2">
    <name type="scientific">Portunus trituberculatus</name>
    <name type="common">Swimming crab</name>
    <name type="synonym">Neptunus trituberculatus</name>
    <dbReference type="NCBI Taxonomy" id="210409"/>
    <lineage>
        <taxon>Eukaryota</taxon>
        <taxon>Metazoa</taxon>
        <taxon>Ecdysozoa</taxon>
        <taxon>Arthropoda</taxon>
        <taxon>Crustacea</taxon>
        <taxon>Multicrustacea</taxon>
        <taxon>Malacostraca</taxon>
        <taxon>Eumalacostraca</taxon>
        <taxon>Eucarida</taxon>
        <taxon>Decapoda</taxon>
        <taxon>Pleocyemata</taxon>
        <taxon>Brachyura</taxon>
        <taxon>Eubrachyura</taxon>
        <taxon>Portunoidea</taxon>
        <taxon>Portunidae</taxon>
        <taxon>Portuninae</taxon>
        <taxon>Portunus</taxon>
    </lineage>
</organism>
<protein>
    <submittedName>
        <fullName evidence="1">Uncharacterized protein</fullName>
    </submittedName>
</protein>
<evidence type="ECO:0000313" key="1">
    <source>
        <dbReference type="EMBL" id="MPC50299.1"/>
    </source>
</evidence>
<dbReference type="AlphaFoldDB" id="A0A5B7FYJ3"/>
<comment type="caution">
    <text evidence="1">The sequence shown here is derived from an EMBL/GenBank/DDBJ whole genome shotgun (WGS) entry which is preliminary data.</text>
</comment>